<proteinExistence type="predicted"/>
<accession>A0A6G0Z9Q3</accession>
<gene>
    <name evidence="1" type="ORF">FWK35_00008393</name>
</gene>
<dbReference type="AlphaFoldDB" id="A0A6G0Z9Q3"/>
<comment type="caution">
    <text evidence="1">The sequence shown here is derived from an EMBL/GenBank/DDBJ whole genome shotgun (WGS) entry which is preliminary data.</text>
</comment>
<dbReference type="Proteomes" id="UP000478052">
    <property type="component" value="Unassembled WGS sequence"/>
</dbReference>
<dbReference type="EMBL" id="VUJU01000994">
    <property type="protein sequence ID" value="KAF0767327.1"/>
    <property type="molecule type" value="Genomic_DNA"/>
</dbReference>
<protein>
    <submittedName>
        <fullName evidence="1">Uncharacterized protein</fullName>
    </submittedName>
</protein>
<sequence>MRTVSSPPVNGCGGGDGGDCGISFSKDHGSRGVGRPHSVGRRIALGRLVAGWVRWQRQLQYPPLGFKNKSTVAIRYFRRRTHLSVGDEMVSVIFIARFSS</sequence>
<evidence type="ECO:0000313" key="2">
    <source>
        <dbReference type="Proteomes" id="UP000478052"/>
    </source>
</evidence>
<reference evidence="1 2" key="1">
    <citation type="submission" date="2019-08" db="EMBL/GenBank/DDBJ databases">
        <title>Whole genome of Aphis craccivora.</title>
        <authorList>
            <person name="Voronova N.V."/>
            <person name="Shulinski R.S."/>
            <person name="Bandarenka Y.V."/>
            <person name="Zhorov D.G."/>
            <person name="Warner D."/>
        </authorList>
    </citation>
    <scope>NUCLEOTIDE SEQUENCE [LARGE SCALE GENOMIC DNA]</scope>
    <source>
        <strain evidence="1">180601</strain>
        <tissue evidence="1">Whole Body</tissue>
    </source>
</reference>
<name>A0A6G0Z9Q3_APHCR</name>
<evidence type="ECO:0000313" key="1">
    <source>
        <dbReference type="EMBL" id="KAF0767327.1"/>
    </source>
</evidence>
<keyword evidence="2" id="KW-1185">Reference proteome</keyword>
<organism evidence="1 2">
    <name type="scientific">Aphis craccivora</name>
    <name type="common">Cowpea aphid</name>
    <dbReference type="NCBI Taxonomy" id="307492"/>
    <lineage>
        <taxon>Eukaryota</taxon>
        <taxon>Metazoa</taxon>
        <taxon>Ecdysozoa</taxon>
        <taxon>Arthropoda</taxon>
        <taxon>Hexapoda</taxon>
        <taxon>Insecta</taxon>
        <taxon>Pterygota</taxon>
        <taxon>Neoptera</taxon>
        <taxon>Paraneoptera</taxon>
        <taxon>Hemiptera</taxon>
        <taxon>Sternorrhyncha</taxon>
        <taxon>Aphidomorpha</taxon>
        <taxon>Aphidoidea</taxon>
        <taxon>Aphididae</taxon>
        <taxon>Aphidini</taxon>
        <taxon>Aphis</taxon>
        <taxon>Aphis</taxon>
    </lineage>
</organism>